<protein>
    <recommendedName>
        <fullName evidence="1">Glycolipid transfer protein domain-containing protein</fullName>
    </recommendedName>
</protein>
<comment type="caution">
    <text evidence="2">The sequence shown here is derived from an EMBL/GenBank/DDBJ whole genome shotgun (WGS) entry which is preliminary data.</text>
</comment>
<proteinExistence type="predicted"/>
<dbReference type="PANTHER" id="PTHR10219:SF43">
    <property type="entry name" value="GLYCOLIPID TRANSFER PROTEIN DOMAIN-CONTAINING PROTEIN"/>
    <property type="match status" value="1"/>
</dbReference>
<dbReference type="SUPFAM" id="SSF110004">
    <property type="entry name" value="Glycolipid transfer protein, GLTP"/>
    <property type="match status" value="1"/>
</dbReference>
<accession>A0A0K9Q4H3</accession>
<dbReference type="PANTHER" id="PTHR10219">
    <property type="entry name" value="GLYCOLIPID TRANSFER PROTEIN-RELATED"/>
    <property type="match status" value="1"/>
</dbReference>
<dbReference type="Proteomes" id="UP000036987">
    <property type="component" value="Unassembled WGS sequence"/>
</dbReference>
<dbReference type="OMA" id="DKFCDAY"/>
<dbReference type="AlphaFoldDB" id="A0A0K9Q4H3"/>
<dbReference type="GO" id="GO:0120009">
    <property type="term" value="P:intermembrane lipid transfer"/>
    <property type="evidence" value="ECO:0000318"/>
    <property type="project" value="GO_Central"/>
</dbReference>
<dbReference type="Pfam" id="PF08718">
    <property type="entry name" value="GLTP"/>
    <property type="match status" value="1"/>
</dbReference>
<evidence type="ECO:0000313" key="2">
    <source>
        <dbReference type="EMBL" id="KMZ76163.1"/>
    </source>
</evidence>
<dbReference type="GO" id="GO:1902387">
    <property type="term" value="F:ceramide 1-phosphate binding"/>
    <property type="evidence" value="ECO:0000318"/>
    <property type="project" value="GO_Central"/>
</dbReference>
<evidence type="ECO:0000313" key="3">
    <source>
        <dbReference type="Proteomes" id="UP000036987"/>
    </source>
</evidence>
<gene>
    <name evidence="2" type="ORF">ZOSMA_106G00690</name>
</gene>
<name>A0A0K9Q4H3_ZOSMR</name>
<dbReference type="InterPro" id="IPR036497">
    <property type="entry name" value="GLTP_sf"/>
</dbReference>
<dbReference type="Gene3D" id="1.10.3520.10">
    <property type="entry name" value="Glycolipid transfer protein"/>
    <property type="match status" value="1"/>
</dbReference>
<keyword evidence="3" id="KW-1185">Reference proteome</keyword>
<dbReference type="GO" id="GO:1902388">
    <property type="term" value="F:ceramide 1-phosphate transfer activity"/>
    <property type="evidence" value="ECO:0000318"/>
    <property type="project" value="GO_Central"/>
</dbReference>
<reference evidence="3" key="1">
    <citation type="journal article" date="2016" name="Nature">
        <title>The genome of the seagrass Zostera marina reveals angiosperm adaptation to the sea.</title>
        <authorList>
            <person name="Olsen J.L."/>
            <person name="Rouze P."/>
            <person name="Verhelst B."/>
            <person name="Lin Y.-C."/>
            <person name="Bayer T."/>
            <person name="Collen J."/>
            <person name="Dattolo E."/>
            <person name="De Paoli E."/>
            <person name="Dittami S."/>
            <person name="Maumus F."/>
            <person name="Michel G."/>
            <person name="Kersting A."/>
            <person name="Lauritano C."/>
            <person name="Lohaus R."/>
            <person name="Toepel M."/>
            <person name="Tonon T."/>
            <person name="Vanneste K."/>
            <person name="Amirebrahimi M."/>
            <person name="Brakel J."/>
            <person name="Bostroem C."/>
            <person name="Chovatia M."/>
            <person name="Grimwood J."/>
            <person name="Jenkins J.W."/>
            <person name="Jueterbock A."/>
            <person name="Mraz A."/>
            <person name="Stam W.T."/>
            <person name="Tice H."/>
            <person name="Bornberg-Bauer E."/>
            <person name="Green P.J."/>
            <person name="Pearson G.A."/>
            <person name="Procaccini G."/>
            <person name="Duarte C.M."/>
            <person name="Schmutz J."/>
            <person name="Reusch T.B.H."/>
            <person name="Van de Peer Y."/>
        </authorList>
    </citation>
    <scope>NUCLEOTIDE SEQUENCE [LARGE SCALE GENOMIC DNA]</scope>
    <source>
        <strain evidence="3">cv. Finnish</strain>
    </source>
</reference>
<dbReference type="GO" id="GO:0005829">
    <property type="term" value="C:cytosol"/>
    <property type="evidence" value="ECO:0000318"/>
    <property type="project" value="GO_Central"/>
</dbReference>
<organism evidence="2 3">
    <name type="scientific">Zostera marina</name>
    <name type="common">Eelgrass</name>
    <dbReference type="NCBI Taxonomy" id="29655"/>
    <lineage>
        <taxon>Eukaryota</taxon>
        <taxon>Viridiplantae</taxon>
        <taxon>Streptophyta</taxon>
        <taxon>Embryophyta</taxon>
        <taxon>Tracheophyta</taxon>
        <taxon>Spermatophyta</taxon>
        <taxon>Magnoliopsida</taxon>
        <taxon>Liliopsida</taxon>
        <taxon>Zosteraceae</taxon>
        <taxon>Zostera</taxon>
    </lineage>
</organism>
<evidence type="ECO:0000259" key="1">
    <source>
        <dbReference type="Pfam" id="PF08718"/>
    </source>
</evidence>
<dbReference type="InterPro" id="IPR014830">
    <property type="entry name" value="Glycolipid_transfer_prot_dom"/>
</dbReference>
<sequence length="124" mass="14047">MAEVIDRPLVKLAKTFEDLAMRVDSQDEDLELGVLNHGLSLMLPLLRVLGIAFKLVEMDAVQKVDDLTETAKSVSSVKLMIENDIANDCVRTPYSPSRNLLRLIRGLDFCRLFFRNLLNEELSI</sequence>
<dbReference type="GO" id="GO:0035627">
    <property type="term" value="P:ceramide transport"/>
    <property type="evidence" value="ECO:0000318"/>
    <property type="project" value="GO_Central"/>
</dbReference>
<dbReference type="EMBL" id="LFYR01000079">
    <property type="protein sequence ID" value="KMZ76163.1"/>
    <property type="molecule type" value="Genomic_DNA"/>
</dbReference>
<dbReference type="OrthoDB" id="116883at2759"/>
<feature type="domain" description="Glycolipid transfer protein" evidence="1">
    <location>
        <begin position="39"/>
        <end position="121"/>
    </location>
</feature>